<sequence length="93" mass="9310">MEIDGIISALVVGAIIGALGRAVLPGRQRLGLLMTFVVGVVAALLGTAVASVLGVAETPGVDWIELASQITLAAAGVSVMSGTKERPKITSGR</sequence>
<keyword evidence="3" id="KW-1003">Cell membrane</keyword>
<evidence type="ECO:0000256" key="7">
    <source>
        <dbReference type="SAM" id="Phobius"/>
    </source>
</evidence>
<feature type="transmembrane region" description="Helical" evidence="7">
    <location>
        <begin position="6"/>
        <end position="24"/>
    </location>
</feature>
<evidence type="ECO:0000256" key="2">
    <source>
        <dbReference type="ARBA" id="ARBA00011006"/>
    </source>
</evidence>
<evidence type="ECO:0000313" key="9">
    <source>
        <dbReference type="Proteomes" id="UP001501676"/>
    </source>
</evidence>
<accession>A0ABP6TA52</accession>
<keyword evidence="9" id="KW-1185">Reference proteome</keyword>
<dbReference type="RefSeq" id="WP_345733223.1">
    <property type="nucleotide sequence ID" value="NZ_BAAAYN010000064.1"/>
</dbReference>
<keyword evidence="4 7" id="KW-0812">Transmembrane</keyword>
<name>A0ABP6TA52_9ACTN</name>
<organism evidence="8 9">
    <name type="scientific">Cryptosporangium minutisporangium</name>
    <dbReference type="NCBI Taxonomy" id="113569"/>
    <lineage>
        <taxon>Bacteria</taxon>
        <taxon>Bacillati</taxon>
        <taxon>Actinomycetota</taxon>
        <taxon>Actinomycetes</taxon>
        <taxon>Cryptosporangiales</taxon>
        <taxon>Cryptosporangiaceae</taxon>
        <taxon>Cryptosporangium</taxon>
    </lineage>
</organism>
<dbReference type="Proteomes" id="UP001501676">
    <property type="component" value="Unassembled WGS sequence"/>
</dbReference>
<comment type="caution">
    <text evidence="8">The sequence shown here is derived from an EMBL/GenBank/DDBJ whole genome shotgun (WGS) entry which is preliminary data.</text>
</comment>
<dbReference type="PANTHER" id="PTHR33884">
    <property type="entry name" value="UPF0410 PROTEIN YMGE"/>
    <property type="match status" value="1"/>
</dbReference>
<feature type="transmembrane region" description="Helical" evidence="7">
    <location>
        <begin position="66"/>
        <end position="83"/>
    </location>
</feature>
<feature type="transmembrane region" description="Helical" evidence="7">
    <location>
        <begin position="31"/>
        <end position="54"/>
    </location>
</feature>
<reference evidence="9" key="1">
    <citation type="journal article" date="2019" name="Int. J. Syst. Evol. Microbiol.">
        <title>The Global Catalogue of Microorganisms (GCM) 10K type strain sequencing project: providing services to taxonomists for standard genome sequencing and annotation.</title>
        <authorList>
            <consortium name="The Broad Institute Genomics Platform"/>
            <consortium name="The Broad Institute Genome Sequencing Center for Infectious Disease"/>
            <person name="Wu L."/>
            <person name="Ma J."/>
        </authorList>
    </citation>
    <scope>NUCLEOTIDE SEQUENCE [LARGE SCALE GENOMIC DNA]</scope>
    <source>
        <strain evidence="9">JCM 9458</strain>
    </source>
</reference>
<protein>
    <submittedName>
        <fullName evidence="8">GlsB/YeaQ/YmgE family stress response membrane protein</fullName>
    </submittedName>
</protein>
<evidence type="ECO:0000256" key="3">
    <source>
        <dbReference type="ARBA" id="ARBA00022475"/>
    </source>
</evidence>
<evidence type="ECO:0000256" key="1">
    <source>
        <dbReference type="ARBA" id="ARBA00004651"/>
    </source>
</evidence>
<keyword evidence="6 7" id="KW-0472">Membrane</keyword>
<evidence type="ECO:0000256" key="5">
    <source>
        <dbReference type="ARBA" id="ARBA00022989"/>
    </source>
</evidence>
<gene>
    <name evidence="8" type="ORF">GCM10020369_76600</name>
</gene>
<keyword evidence="5 7" id="KW-1133">Transmembrane helix</keyword>
<dbReference type="EMBL" id="BAAAYN010000064">
    <property type="protein sequence ID" value="GAA3397201.1"/>
    <property type="molecule type" value="Genomic_DNA"/>
</dbReference>
<dbReference type="InterPro" id="IPR007341">
    <property type="entry name" value="Transgly_assoc"/>
</dbReference>
<comment type="similarity">
    <text evidence="2">Belongs to the UPF0410 family.</text>
</comment>
<evidence type="ECO:0000256" key="4">
    <source>
        <dbReference type="ARBA" id="ARBA00022692"/>
    </source>
</evidence>
<dbReference type="PANTHER" id="PTHR33884:SF3">
    <property type="entry name" value="UPF0410 PROTEIN YMGE"/>
    <property type="match status" value="1"/>
</dbReference>
<evidence type="ECO:0000256" key="6">
    <source>
        <dbReference type="ARBA" id="ARBA00023136"/>
    </source>
</evidence>
<evidence type="ECO:0000313" key="8">
    <source>
        <dbReference type="EMBL" id="GAA3397201.1"/>
    </source>
</evidence>
<proteinExistence type="inferred from homology"/>
<comment type="subcellular location">
    <subcellularLocation>
        <location evidence="1">Cell membrane</location>
        <topology evidence="1">Multi-pass membrane protein</topology>
    </subcellularLocation>
</comment>